<accession>A0ABW8TU96</accession>
<organism evidence="1 2">
    <name type="scientific">Candidatus Clostridium radicumherbarum</name>
    <dbReference type="NCBI Taxonomy" id="3381662"/>
    <lineage>
        <taxon>Bacteria</taxon>
        <taxon>Bacillati</taxon>
        <taxon>Bacillota</taxon>
        <taxon>Clostridia</taxon>
        <taxon>Eubacteriales</taxon>
        <taxon>Clostridiaceae</taxon>
        <taxon>Clostridium</taxon>
    </lineage>
</organism>
<sequence>MIKLGEIMENVIDIKNLLLYKKAVKLLQENDIEYDKAKLLKDPELCLDIVNIINHLKNN</sequence>
<comment type="caution">
    <text evidence="1">The sequence shown here is derived from an EMBL/GenBank/DDBJ whole genome shotgun (WGS) entry which is preliminary data.</text>
</comment>
<evidence type="ECO:0000313" key="2">
    <source>
        <dbReference type="Proteomes" id="UP001623661"/>
    </source>
</evidence>
<reference evidence="1 2" key="1">
    <citation type="submission" date="2024-11" db="EMBL/GenBank/DDBJ databases">
        <authorList>
            <person name="Heng Y.C."/>
            <person name="Lim A.C.H."/>
            <person name="Lee J.K.Y."/>
            <person name="Kittelmann S."/>
        </authorList>
    </citation>
    <scope>NUCLEOTIDE SEQUENCE [LARGE SCALE GENOMIC DNA]</scope>
    <source>
        <strain evidence="1 2">WILCCON 0202</strain>
    </source>
</reference>
<proteinExistence type="predicted"/>
<gene>
    <name evidence="1" type="ORF">ACJDUH_14390</name>
</gene>
<keyword evidence="2" id="KW-1185">Reference proteome</keyword>
<dbReference type="EMBL" id="JBJHZY010000003">
    <property type="protein sequence ID" value="MFL0269274.1"/>
    <property type="molecule type" value="Genomic_DNA"/>
</dbReference>
<name>A0ABW8TU96_9CLOT</name>
<dbReference type="RefSeq" id="WP_406765903.1">
    <property type="nucleotide sequence ID" value="NZ_JBJHZY010000003.1"/>
</dbReference>
<evidence type="ECO:0000313" key="1">
    <source>
        <dbReference type="EMBL" id="MFL0269274.1"/>
    </source>
</evidence>
<protein>
    <submittedName>
        <fullName evidence="1">Uncharacterized protein</fullName>
    </submittedName>
</protein>
<dbReference type="Proteomes" id="UP001623661">
    <property type="component" value="Unassembled WGS sequence"/>
</dbReference>